<dbReference type="Pfam" id="PF01937">
    <property type="entry name" value="ARMT1-like_dom"/>
    <property type="match status" value="1"/>
</dbReference>
<dbReference type="InterPro" id="IPR053636">
    <property type="entry name" value="DCN_phosphatase_I"/>
</dbReference>
<dbReference type="SUPFAM" id="SSF111321">
    <property type="entry name" value="AF1104-like"/>
    <property type="match status" value="1"/>
</dbReference>
<dbReference type="Gene3D" id="1.10.8.380">
    <property type="entry name" value="Uncharacterised protein PF01937, DUF89, domain 1"/>
    <property type="match status" value="1"/>
</dbReference>
<protein>
    <recommendedName>
        <fullName evidence="1">Damage-control phosphatase ARMT1-like metal-binding domain-containing protein</fullName>
    </recommendedName>
</protein>
<dbReference type="AlphaFoldDB" id="A0A2Z2MEN4"/>
<proteinExistence type="predicted"/>
<evidence type="ECO:0000313" key="3">
    <source>
        <dbReference type="Proteomes" id="UP000250272"/>
    </source>
</evidence>
<name>A0A2Z2MEN4_9EURY</name>
<dbReference type="NCBIfam" id="NF040824">
    <property type="entry name" value="damage_ctl_Phtase"/>
    <property type="match status" value="1"/>
</dbReference>
<dbReference type="EMBL" id="CP015101">
    <property type="protein sequence ID" value="ASJ04073.1"/>
    <property type="molecule type" value="Genomic_DNA"/>
</dbReference>
<dbReference type="OrthoDB" id="359165at2157"/>
<dbReference type="InterPro" id="IPR014444">
    <property type="entry name" value="PH1575-like"/>
</dbReference>
<dbReference type="RefSeq" id="WP_088864112.1">
    <property type="nucleotide sequence ID" value="NZ_CP015101.1"/>
</dbReference>
<dbReference type="KEGG" id="tbs:A3L01_01330"/>
<reference evidence="2 3" key="1">
    <citation type="submission" date="2016-04" db="EMBL/GenBank/DDBJ databases">
        <title>Complete genome sequence of Thermococcus barossii type strain SHCK-94.</title>
        <authorList>
            <person name="Oger P.M."/>
        </authorList>
    </citation>
    <scope>NUCLEOTIDE SEQUENCE [LARGE SCALE GENOMIC DNA]</scope>
    <source>
        <strain evidence="2 3">SHCK-94</strain>
    </source>
</reference>
<dbReference type="InterPro" id="IPR036075">
    <property type="entry name" value="ARMT-1-like_metal-bd_sf"/>
</dbReference>
<dbReference type="Gene3D" id="1.10.285.20">
    <property type="entry name" value="Uncharacterised protein PF01937, DUF89, domain 2"/>
    <property type="match status" value="1"/>
</dbReference>
<dbReference type="Gene3D" id="3.40.50.10880">
    <property type="entry name" value="Uncharacterised protein PF01937, DUF89, domain 3"/>
    <property type="match status" value="1"/>
</dbReference>
<gene>
    <name evidence="2" type="ORF">A3L01_01330</name>
</gene>
<sequence length="284" mass="32066">MKIHYECIACAVNQAQKIAEMSTEDVVQRKKAMLFIAKKLGEFFNEDSVPATDGGRLFLELYEFLRNDDPFEEYKRLSTELARDVVSDMGRVNDLKTALKLAIAGNLIDFAVGYDPRKAEEDMLRLASGELYIDHSNELFSELENARSLLYLVDNCGEIYFDRMFIERMREEFPGLKVYVAAKEGPIINDATVEDLREAGFDEIAEVVSTGSKLPGTPLEYASPGFLRLFERVDVVIAKGQANFETLSDLKDPRIFFLLKAKCTPISRELGVPKGSLVCVRGRY</sequence>
<evidence type="ECO:0000259" key="1">
    <source>
        <dbReference type="Pfam" id="PF01937"/>
    </source>
</evidence>
<feature type="domain" description="Damage-control phosphatase ARMT1-like metal-binding" evidence="1">
    <location>
        <begin position="3"/>
        <end position="277"/>
    </location>
</feature>
<evidence type="ECO:0000313" key="2">
    <source>
        <dbReference type="EMBL" id="ASJ04073.1"/>
    </source>
</evidence>
<dbReference type="GeneID" id="33325371"/>
<keyword evidence="3" id="KW-1185">Reference proteome</keyword>
<dbReference type="Proteomes" id="UP000250272">
    <property type="component" value="Chromosome"/>
</dbReference>
<dbReference type="PIRSF" id="PIRSF006593">
    <property type="entry name" value="UCP006593"/>
    <property type="match status" value="1"/>
</dbReference>
<organism evidence="2 3">
    <name type="scientific">Thermococcus barossii</name>
    <dbReference type="NCBI Taxonomy" id="54077"/>
    <lineage>
        <taxon>Archaea</taxon>
        <taxon>Methanobacteriati</taxon>
        <taxon>Methanobacteriota</taxon>
        <taxon>Thermococci</taxon>
        <taxon>Thermococcales</taxon>
        <taxon>Thermococcaceae</taxon>
        <taxon>Thermococcus</taxon>
    </lineage>
</organism>
<accession>A0A2Z2MEN4</accession>
<dbReference type="InterPro" id="IPR002791">
    <property type="entry name" value="ARMT1-like_metal-bd"/>
</dbReference>